<comment type="caution">
    <text evidence="11">The sequence shown here is derived from an EMBL/GenBank/DDBJ whole genome shotgun (WGS) entry which is preliminary data.</text>
</comment>
<feature type="region of interest" description="Disordered" evidence="8">
    <location>
        <begin position="1"/>
        <end position="24"/>
    </location>
</feature>
<dbReference type="AlphaFoldDB" id="A0A9P9DW22"/>
<keyword evidence="5 9" id="KW-1133">Transmembrane helix</keyword>
<gene>
    <name evidence="11" type="ORF">EDB81DRAFT_697880</name>
</gene>
<feature type="transmembrane region" description="Helical" evidence="9">
    <location>
        <begin position="136"/>
        <end position="160"/>
    </location>
</feature>
<protein>
    <submittedName>
        <fullName evidence="11">MFS sugar transporter-like protein</fullName>
    </submittedName>
</protein>
<evidence type="ECO:0000256" key="8">
    <source>
        <dbReference type="SAM" id="MobiDB-lite"/>
    </source>
</evidence>
<evidence type="ECO:0000256" key="9">
    <source>
        <dbReference type="SAM" id="Phobius"/>
    </source>
</evidence>
<evidence type="ECO:0000256" key="6">
    <source>
        <dbReference type="ARBA" id="ARBA00023136"/>
    </source>
</evidence>
<dbReference type="EMBL" id="JAGMUV010000019">
    <property type="protein sequence ID" value="KAH7127560.1"/>
    <property type="molecule type" value="Genomic_DNA"/>
</dbReference>
<dbReference type="PROSITE" id="PS50850">
    <property type="entry name" value="MFS"/>
    <property type="match status" value="1"/>
</dbReference>
<dbReference type="OrthoDB" id="6612291at2759"/>
<dbReference type="GO" id="GO:0016020">
    <property type="term" value="C:membrane"/>
    <property type="evidence" value="ECO:0007669"/>
    <property type="project" value="UniProtKB-SubCell"/>
</dbReference>
<feature type="transmembrane region" description="Helical" evidence="9">
    <location>
        <begin position="172"/>
        <end position="190"/>
    </location>
</feature>
<evidence type="ECO:0000256" key="5">
    <source>
        <dbReference type="ARBA" id="ARBA00022989"/>
    </source>
</evidence>
<keyword evidence="4 9" id="KW-0812">Transmembrane</keyword>
<dbReference type="InterPro" id="IPR003663">
    <property type="entry name" value="Sugar/inositol_transpt"/>
</dbReference>
<evidence type="ECO:0000256" key="4">
    <source>
        <dbReference type="ARBA" id="ARBA00022692"/>
    </source>
</evidence>
<keyword evidence="11" id="KW-0762">Sugar transport</keyword>
<dbReference type="InterPro" id="IPR050360">
    <property type="entry name" value="MFS_Sugar_Transporters"/>
</dbReference>
<organism evidence="11 12">
    <name type="scientific">Dactylonectria macrodidyma</name>
    <dbReference type="NCBI Taxonomy" id="307937"/>
    <lineage>
        <taxon>Eukaryota</taxon>
        <taxon>Fungi</taxon>
        <taxon>Dikarya</taxon>
        <taxon>Ascomycota</taxon>
        <taxon>Pezizomycotina</taxon>
        <taxon>Sordariomycetes</taxon>
        <taxon>Hypocreomycetidae</taxon>
        <taxon>Hypocreales</taxon>
        <taxon>Nectriaceae</taxon>
        <taxon>Dactylonectria</taxon>
    </lineage>
</organism>
<dbReference type="Pfam" id="PF00083">
    <property type="entry name" value="Sugar_tr"/>
    <property type="match status" value="1"/>
</dbReference>
<dbReference type="InterPro" id="IPR005829">
    <property type="entry name" value="Sugar_transporter_CS"/>
</dbReference>
<feature type="transmembrane region" description="Helical" evidence="9">
    <location>
        <begin position="83"/>
        <end position="102"/>
    </location>
</feature>
<feature type="transmembrane region" description="Helical" evidence="9">
    <location>
        <begin position="390"/>
        <end position="410"/>
    </location>
</feature>
<dbReference type="InterPro" id="IPR020846">
    <property type="entry name" value="MFS_dom"/>
</dbReference>
<dbReference type="PRINTS" id="PR00171">
    <property type="entry name" value="SUGRTRNSPORT"/>
</dbReference>
<accession>A0A9P9DW22</accession>
<comment type="similarity">
    <text evidence="2 7">Belongs to the major facilitator superfamily. Sugar transporter (TC 2.A.1.1) family.</text>
</comment>
<feature type="compositionally biased region" description="Polar residues" evidence="8">
    <location>
        <begin position="1"/>
        <end position="21"/>
    </location>
</feature>
<sequence>MATTTTPLLGDSNQDSPTSLYSFGRPLDRDTTRGRLRAYWLGSVVCMGAFLFGYDSGIVGGVLTLASFQRDFGYGKHHQTRTNALSVGLQQLGAFVGCFLAWPITERFGRKKPLVLSSAIFCVGGMFQTINTGSLAAFYTARVVSGLGLGASTVVVPMFSSEMVPTELRGQVGSFFQLFFTLGIFTSYWIDYGVSCIENDPTSQWQIPIGLQLLPAILLGGGVLTLKESARWLTRKGRHDDAWQSLSWIRGDESQTTMDEIHEIRLGVVAEAKETEGFEFRELLRGDSFKRVFAAFSIMAAQQATGATAFAYFGPQYFTLLVGDGHRALLLTGIFGAVKVAACGAFVMFLANRLPRRHVLVGGAAAMAVCQIATAIVVKLRPAPDNGNVTSSSIVTVALIYLFVATYNISWGPLPWPYMAEIFPARIREPGIAIGAASQWLFNLLFSLTTPYMMERLGWGTFLVWGCFDVAISVLAFLFLTETKDLSLEVIANQRFNKRV</sequence>
<feature type="transmembrane region" description="Helical" evidence="9">
    <location>
        <begin position="459"/>
        <end position="480"/>
    </location>
</feature>
<feature type="transmembrane region" description="Helical" evidence="9">
    <location>
        <begin position="358"/>
        <end position="378"/>
    </location>
</feature>
<name>A0A9P9DW22_9HYPO</name>
<feature type="domain" description="Major facilitator superfamily (MFS) profile" evidence="10">
    <location>
        <begin position="41"/>
        <end position="484"/>
    </location>
</feature>
<dbReference type="Gene3D" id="1.20.1250.20">
    <property type="entry name" value="MFS general substrate transporter like domains"/>
    <property type="match status" value="1"/>
</dbReference>
<evidence type="ECO:0000313" key="12">
    <source>
        <dbReference type="Proteomes" id="UP000738349"/>
    </source>
</evidence>
<feature type="transmembrane region" description="Helical" evidence="9">
    <location>
        <begin position="205"/>
        <end position="226"/>
    </location>
</feature>
<feature type="transmembrane region" description="Helical" evidence="9">
    <location>
        <begin position="114"/>
        <end position="130"/>
    </location>
</feature>
<dbReference type="NCBIfam" id="TIGR00879">
    <property type="entry name" value="SP"/>
    <property type="match status" value="1"/>
</dbReference>
<dbReference type="PROSITE" id="PS00217">
    <property type="entry name" value="SUGAR_TRANSPORT_2"/>
    <property type="match status" value="1"/>
</dbReference>
<reference evidence="11" key="1">
    <citation type="journal article" date="2021" name="Nat. Commun.">
        <title>Genetic determinants of endophytism in the Arabidopsis root mycobiome.</title>
        <authorList>
            <person name="Mesny F."/>
            <person name="Miyauchi S."/>
            <person name="Thiergart T."/>
            <person name="Pickel B."/>
            <person name="Atanasova L."/>
            <person name="Karlsson M."/>
            <person name="Huettel B."/>
            <person name="Barry K.W."/>
            <person name="Haridas S."/>
            <person name="Chen C."/>
            <person name="Bauer D."/>
            <person name="Andreopoulos W."/>
            <person name="Pangilinan J."/>
            <person name="LaButti K."/>
            <person name="Riley R."/>
            <person name="Lipzen A."/>
            <person name="Clum A."/>
            <person name="Drula E."/>
            <person name="Henrissat B."/>
            <person name="Kohler A."/>
            <person name="Grigoriev I.V."/>
            <person name="Martin F.M."/>
            <person name="Hacquard S."/>
        </authorList>
    </citation>
    <scope>NUCLEOTIDE SEQUENCE</scope>
    <source>
        <strain evidence="11">MPI-CAGE-AT-0147</strain>
    </source>
</reference>
<dbReference type="Proteomes" id="UP000738349">
    <property type="component" value="Unassembled WGS sequence"/>
</dbReference>
<feature type="transmembrane region" description="Helical" evidence="9">
    <location>
        <begin position="292"/>
        <end position="313"/>
    </location>
</feature>
<feature type="transmembrane region" description="Helical" evidence="9">
    <location>
        <begin position="328"/>
        <end position="351"/>
    </location>
</feature>
<evidence type="ECO:0000313" key="11">
    <source>
        <dbReference type="EMBL" id="KAH7127560.1"/>
    </source>
</evidence>
<evidence type="ECO:0000256" key="7">
    <source>
        <dbReference type="RuleBase" id="RU003346"/>
    </source>
</evidence>
<dbReference type="PANTHER" id="PTHR48022">
    <property type="entry name" value="PLASTIDIC GLUCOSE TRANSPORTER 4"/>
    <property type="match status" value="1"/>
</dbReference>
<dbReference type="PANTHER" id="PTHR48022:SF25">
    <property type="entry name" value="QUINATE TRANSPORTER, PUTATIVE (AFU_ORTHOLOGUE AFUA_5G12950)-RELATED"/>
    <property type="match status" value="1"/>
</dbReference>
<evidence type="ECO:0000256" key="2">
    <source>
        <dbReference type="ARBA" id="ARBA00010992"/>
    </source>
</evidence>
<evidence type="ECO:0000259" key="10">
    <source>
        <dbReference type="PROSITE" id="PS50850"/>
    </source>
</evidence>
<comment type="subcellular location">
    <subcellularLocation>
        <location evidence="1">Membrane</location>
        <topology evidence="1">Multi-pass membrane protein</topology>
    </subcellularLocation>
</comment>
<dbReference type="GO" id="GO:0005351">
    <property type="term" value="F:carbohydrate:proton symporter activity"/>
    <property type="evidence" value="ECO:0007669"/>
    <property type="project" value="TreeGrafter"/>
</dbReference>
<dbReference type="InterPro" id="IPR005828">
    <property type="entry name" value="MFS_sugar_transport-like"/>
</dbReference>
<keyword evidence="3 7" id="KW-0813">Transport</keyword>
<keyword evidence="6 9" id="KW-0472">Membrane</keyword>
<keyword evidence="12" id="KW-1185">Reference proteome</keyword>
<feature type="transmembrane region" description="Helical" evidence="9">
    <location>
        <begin position="431"/>
        <end position="453"/>
    </location>
</feature>
<dbReference type="FunFam" id="1.20.1250.20:FF:000090">
    <property type="entry name" value="MFS sugar transporter, putative"/>
    <property type="match status" value="1"/>
</dbReference>
<evidence type="ECO:0000256" key="1">
    <source>
        <dbReference type="ARBA" id="ARBA00004141"/>
    </source>
</evidence>
<dbReference type="InterPro" id="IPR036259">
    <property type="entry name" value="MFS_trans_sf"/>
</dbReference>
<evidence type="ECO:0000256" key="3">
    <source>
        <dbReference type="ARBA" id="ARBA00022448"/>
    </source>
</evidence>
<proteinExistence type="inferred from homology"/>
<feature type="transmembrane region" description="Helical" evidence="9">
    <location>
        <begin position="38"/>
        <end position="63"/>
    </location>
</feature>
<dbReference type="SUPFAM" id="SSF103473">
    <property type="entry name" value="MFS general substrate transporter"/>
    <property type="match status" value="1"/>
</dbReference>